<dbReference type="EMBL" id="JAUSVK010000001">
    <property type="protein sequence ID" value="MDQ0395643.1"/>
    <property type="molecule type" value="Genomic_DNA"/>
</dbReference>
<organism evidence="1 2">
    <name type="scientific">Labrys monachus</name>
    <dbReference type="NCBI Taxonomy" id="217067"/>
    <lineage>
        <taxon>Bacteria</taxon>
        <taxon>Pseudomonadati</taxon>
        <taxon>Pseudomonadota</taxon>
        <taxon>Alphaproteobacteria</taxon>
        <taxon>Hyphomicrobiales</taxon>
        <taxon>Xanthobacteraceae</taxon>
        <taxon>Labrys</taxon>
    </lineage>
</organism>
<accession>A0ABU0FNK1</accession>
<dbReference type="InterPro" id="IPR021274">
    <property type="entry name" value="DUF2853"/>
</dbReference>
<dbReference type="InterPro" id="IPR023154">
    <property type="entry name" value="Jann4075-like_sf"/>
</dbReference>
<name>A0ABU0FNK1_9HYPH</name>
<evidence type="ECO:0000313" key="1">
    <source>
        <dbReference type="EMBL" id="MDQ0395643.1"/>
    </source>
</evidence>
<proteinExistence type="predicted"/>
<keyword evidence="2" id="KW-1185">Reference proteome</keyword>
<evidence type="ECO:0000313" key="2">
    <source>
        <dbReference type="Proteomes" id="UP001237448"/>
    </source>
</evidence>
<dbReference type="SUPFAM" id="SSF158587">
    <property type="entry name" value="Jann4075-like"/>
    <property type="match status" value="1"/>
</dbReference>
<dbReference type="Gene3D" id="1.10.238.120">
    <property type="entry name" value="Jann4075-like"/>
    <property type="match status" value="1"/>
</dbReference>
<comment type="caution">
    <text evidence="1">The sequence shown here is derived from an EMBL/GenBank/DDBJ whole genome shotgun (WGS) entry which is preliminary data.</text>
</comment>
<dbReference type="Proteomes" id="UP001237448">
    <property type="component" value="Unassembled WGS sequence"/>
</dbReference>
<evidence type="ECO:0008006" key="3">
    <source>
        <dbReference type="Google" id="ProtNLM"/>
    </source>
</evidence>
<sequence>MTDLATYIADIKKYTSNTNEAAVAGIVRHLGIALRNRDSSLVAGKDPAELARLRDGFLKKKLALTDDDKKLDAAIQSVIEKLKADHTKSRVTVCYLLAEHFKKLDLFVKPA</sequence>
<dbReference type="RefSeq" id="WP_307434635.1">
    <property type="nucleotide sequence ID" value="NZ_JAUSVK010000001.1"/>
</dbReference>
<protein>
    <recommendedName>
        <fullName evidence="3">DUF2853 family protein</fullName>
    </recommendedName>
</protein>
<dbReference type="Pfam" id="PF11015">
    <property type="entry name" value="DUF2853"/>
    <property type="match status" value="1"/>
</dbReference>
<reference evidence="1 2" key="1">
    <citation type="submission" date="2023-07" db="EMBL/GenBank/DDBJ databases">
        <title>Genomic Encyclopedia of Type Strains, Phase IV (KMG-IV): sequencing the most valuable type-strain genomes for metagenomic binning, comparative biology and taxonomic classification.</title>
        <authorList>
            <person name="Goeker M."/>
        </authorList>
    </citation>
    <scope>NUCLEOTIDE SEQUENCE [LARGE SCALE GENOMIC DNA]</scope>
    <source>
        <strain evidence="1 2">DSM 5896</strain>
    </source>
</reference>
<gene>
    <name evidence="1" type="ORF">J3R73_005435</name>
</gene>